<dbReference type="RefSeq" id="XP_056767389.1">
    <property type="nucleotide sequence ID" value="XM_056908771.1"/>
</dbReference>
<name>A0AAD6G3T5_9EURO</name>
<dbReference type="EMBL" id="JAPVEA010000005">
    <property type="protein sequence ID" value="KAJ5454433.1"/>
    <property type="molecule type" value="Genomic_DNA"/>
</dbReference>
<dbReference type="GeneID" id="81599014"/>
<organism evidence="1 2">
    <name type="scientific">Penicillium daleae</name>
    <dbReference type="NCBI Taxonomy" id="63821"/>
    <lineage>
        <taxon>Eukaryota</taxon>
        <taxon>Fungi</taxon>
        <taxon>Dikarya</taxon>
        <taxon>Ascomycota</taxon>
        <taxon>Pezizomycotina</taxon>
        <taxon>Eurotiomycetes</taxon>
        <taxon>Eurotiomycetidae</taxon>
        <taxon>Eurotiales</taxon>
        <taxon>Aspergillaceae</taxon>
        <taxon>Penicillium</taxon>
    </lineage>
</organism>
<gene>
    <name evidence="1" type="ORF">N7458_005389</name>
</gene>
<dbReference type="AlphaFoldDB" id="A0AAD6G3T5"/>
<evidence type="ECO:0000313" key="2">
    <source>
        <dbReference type="Proteomes" id="UP001213681"/>
    </source>
</evidence>
<reference evidence="1" key="2">
    <citation type="journal article" date="2023" name="IMA Fungus">
        <title>Comparative genomic study of the Penicillium genus elucidates a diverse pangenome and 15 lateral gene transfer events.</title>
        <authorList>
            <person name="Petersen C."/>
            <person name="Sorensen T."/>
            <person name="Nielsen M.R."/>
            <person name="Sondergaard T.E."/>
            <person name="Sorensen J.L."/>
            <person name="Fitzpatrick D.A."/>
            <person name="Frisvad J.C."/>
            <person name="Nielsen K.L."/>
        </authorList>
    </citation>
    <scope>NUCLEOTIDE SEQUENCE</scope>
    <source>
        <strain evidence="1">IBT 16125</strain>
    </source>
</reference>
<evidence type="ECO:0000313" key="1">
    <source>
        <dbReference type="EMBL" id="KAJ5454433.1"/>
    </source>
</evidence>
<protein>
    <submittedName>
        <fullName evidence="1">Uncharacterized protein</fullName>
    </submittedName>
</protein>
<sequence>MHHPWSYVSAISIFKDNPIAWIFEWPTSHISSHEMYWLLIDVGHMGNPANAPADSQAYTLATAKNKACPFGQVIDEVVECERAKYSNSYNPPDEDKVPLEDEIIEKIEDDVIQNGGDANPPIPPEMRITSAFFLAQQNNDCDQFTDVNGKGFFDLEIIKLLILYDEMEPVLRECAHEEMGIDT</sequence>
<proteinExistence type="predicted"/>
<comment type="caution">
    <text evidence="1">The sequence shown here is derived from an EMBL/GenBank/DDBJ whole genome shotgun (WGS) entry which is preliminary data.</text>
</comment>
<accession>A0AAD6G3T5</accession>
<dbReference type="Proteomes" id="UP001213681">
    <property type="component" value="Unassembled WGS sequence"/>
</dbReference>
<reference evidence="1" key="1">
    <citation type="submission" date="2022-12" db="EMBL/GenBank/DDBJ databases">
        <authorList>
            <person name="Petersen C."/>
        </authorList>
    </citation>
    <scope>NUCLEOTIDE SEQUENCE</scope>
    <source>
        <strain evidence="1">IBT 16125</strain>
    </source>
</reference>
<keyword evidence="2" id="KW-1185">Reference proteome</keyword>